<evidence type="ECO:0000313" key="1">
    <source>
        <dbReference type="EMBL" id="KFD58690.1"/>
    </source>
</evidence>
<protein>
    <submittedName>
        <fullName evidence="1">Uncharacterized protein</fullName>
    </submittedName>
</protein>
<organism evidence="1 2">
    <name type="scientific">Trichuris suis</name>
    <name type="common">pig whipworm</name>
    <dbReference type="NCBI Taxonomy" id="68888"/>
    <lineage>
        <taxon>Eukaryota</taxon>
        <taxon>Metazoa</taxon>
        <taxon>Ecdysozoa</taxon>
        <taxon>Nematoda</taxon>
        <taxon>Enoplea</taxon>
        <taxon>Dorylaimia</taxon>
        <taxon>Trichinellida</taxon>
        <taxon>Trichuridae</taxon>
        <taxon>Trichuris</taxon>
    </lineage>
</organism>
<reference evidence="1 2" key="1">
    <citation type="journal article" date="2014" name="Nat. Genet.">
        <title>Genome and transcriptome of the porcine whipworm Trichuris suis.</title>
        <authorList>
            <person name="Jex A.R."/>
            <person name="Nejsum P."/>
            <person name="Schwarz E.M."/>
            <person name="Hu L."/>
            <person name="Young N.D."/>
            <person name="Hall R.S."/>
            <person name="Korhonen P.K."/>
            <person name="Liao S."/>
            <person name="Thamsborg S."/>
            <person name="Xia J."/>
            <person name="Xu P."/>
            <person name="Wang S."/>
            <person name="Scheerlinck J.P."/>
            <person name="Hofmann A."/>
            <person name="Sternberg P.W."/>
            <person name="Wang J."/>
            <person name="Gasser R.B."/>
        </authorList>
    </citation>
    <scope>NUCLEOTIDE SEQUENCE [LARGE SCALE GENOMIC DNA]</scope>
    <source>
        <strain evidence="1">DCEP-RM93M</strain>
    </source>
</reference>
<proteinExistence type="predicted"/>
<sequence length="105" mass="11797">LTSDFTVEQADYAPVAADKLLASFKGSNKRQYYGQRLRMEPAGNVSEGLKTKAEAVKIISSLSCSIVLQLRKLAKGTKYAYKTCYPDWRTSKSTSKLRENLKKKK</sequence>
<evidence type="ECO:0000313" key="2">
    <source>
        <dbReference type="Proteomes" id="UP000030764"/>
    </source>
</evidence>
<gene>
    <name evidence="1" type="ORF">M513_00383</name>
</gene>
<name>A0A085MN94_9BILA</name>
<feature type="non-terminal residue" evidence="1">
    <location>
        <position position="1"/>
    </location>
</feature>
<dbReference type="AlphaFoldDB" id="A0A085MN94"/>
<dbReference type="EMBL" id="KL363183">
    <property type="protein sequence ID" value="KFD58690.1"/>
    <property type="molecule type" value="Genomic_DNA"/>
</dbReference>
<dbReference type="Proteomes" id="UP000030764">
    <property type="component" value="Unassembled WGS sequence"/>
</dbReference>
<keyword evidence="2" id="KW-1185">Reference proteome</keyword>
<accession>A0A085MN94</accession>